<proteinExistence type="predicted"/>
<keyword evidence="5" id="KW-1133">Transmembrane helix</keyword>
<evidence type="ECO:0000256" key="5">
    <source>
        <dbReference type="ARBA" id="ARBA00022989"/>
    </source>
</evidence>
<dbReference type="OrthoDB" id="4320081at2"/>
<evidence type="ECO:0000313" key="9">
    <source>
        <dbReference type="EMBL" id="ANS67251.1"/>
    </source>
</evidence>
<evidence type="ECO:0000256" key="1">
    <source>
        <dbReference type="ARBA" id="ARBA00004236"/>
    </source>
</evidence>
<evidence type="ECO:0000313" key="10">
    <source>
        <dbReference type="Proteomes" id="UP000092598"/>
    </source>
</evidence>
<dbReference type="RefSeq" id="WP_067437917.1">
    <property type="nucleotide sequence ID" value="NZ_CP016438.1"/>
</dbReference>
<dbReference type="GO" id="GO:0005886">
    <property type="term" value="C:plasma membrane"/>
    <property type="evidence" value="ECO:0007669"/>
    <property type="project" value="UniProtKB-SubCell"/>
</dbReference>
<evidence type="ECO:0000256" key="7">
    <source>
        <dbReference type="ARBA" id="ARBA00023136"/>
    </source>
</evidence>
<organism evidence="9 10">
    <name type="scientific">Streptomyces lincolnensis</name>
    <dbReference type="NCBI Taxonomy" id="1915"/>
    <lineage>
        <taxon>Bacteria</taxon>
        <taxon>Bacillati</taxon>
        <taxon>Actinomycetota</taxon>
        <taxon>Actinomycetes</taxon>
        <taxon>Kitasatosporales</taxon>
        <taxon>Streptomycetaceae</taxon>
        <taxon>Streptomyces</taxon>
    </lineage>
</organism>
<dbReference type="Proteomes" id="UP000092598">
    <property type="component" value="Chromosome"/>
</dbReference>
<dbReference type="KEGG" id="sls:SLINC_5027"/>
<evidence type="ECO:0000256" key="2">
    <source>
        <dbReference type="ARBA" id="ARBA00022475"/>
    </source>
</evidence>
<dbReference type="AlphaFoldDB" id="A0A1B1MFA9"/>
<dbReference type="PATRIC" id="fig|1915.4.peg.5580"/>
<keyword evidence="10" id="KW-1185">Reference proteome</keyword>
<reference evidence="9 10" key="1">
    <citation type="submission" date="2016-07" db="EMBL/GenBank/DDBJ databases">
        <title>Enhancement of antibiotic productionsby engineered nitrateutilization in actinobacteria.</title>
        <authorList>
            <person name="Meng S.C."/>
        </authorList>
    </citation>
    <scope>NUCLEOTIDE SEQUENCE [LARGE SCALE GENOMIC DNA]</scope>
    <source>
        <strain evidence="9 10">NRRL 2936</strain>
    </source>
</reference>
<name>A0A1B1MFA9_STRLN</name>
<accession>A0A1B1MFA9</accession>
<dbReference type="Pfam" id="PF18967">
    <property type="entry name" value="PycTM"/>
    <property type="match status" value="1"/>
</dbReference>
<protein>
    <recommendedName>
        <fullName evidence="8">Pycsar effector protein domain-containing protein</fullName>
    </recommendedName>
</protein>
<keyword evidence="2" id="KW-1003">Cell membrane</keyword>
<keyword evidence="6" id="KW-0051">Antiviral defense</keyword>
<gene>
    <name evidence="9" type="ORF">SLINC_5027</name>
</gene>
<evidence type="ECO:0000259" key="8">
    <source>
        <dbReference type="Pfam" id="PF18967"/>
    </source>
</evidence>
<evidence type="ECO:0000256" key="3">
    <source>
        <dbReference type="ARBA" id="ARBA00022692"/>
    </source>
</evidence>
<keyword evidence="3" id="KW-0812">Transmembrane</keyword>
<dbReference type="EMBL" id="CP016438">
    <property type="protein sequence ID" value="ANS67251.1"/>
    <property type="molecule type" value="Genomic_DNA"/>
</dbReference>
<keyword evidence="7" id="KW-0472">Membrane</keyword>
<feature type="domain" description="Pycsar effector protein" evidence="8">
    <location>
        <begin position="18"/>
        <end position="168"/>
    </location>
</feature>
<dbReference type="InterPro" id="IPR043760">
    <property type="entry name" value="PycTM_dom"/>
</dbReference>
<evidence type="ECO:0000256" key="6">
    <source>
        <dbReference type="ARBA" id="ARBA00023118"/>
    </source>
</evidence>
<dbReference type="GO" id="GO:0051607">
    <property type="term" value="P:defense response to virus"/>
    <property type="evidence" value="ECO:0007669"/>
    <property type="project" value="UniProtKB-KW"/>
</dbReference>
<dbReference type="STRING" id="1915.SLINC_5027"/>
<comment type="subcellular location">
    <subcellularLocation>
        <location evidence="1">Cell membrane</location>
    </subcellularLocation>
</comment>
<evidence type="ECO:0000256" key="4">
    <source>
        <dbReference type="ARBA" id="ARBA00022741"/>
    </source>
</evidence>
<keyword evidence="4" id="KW-0547">Nucleotide-binding</keyword>
<dbReference type="GO" id="GO:0000166">
    <property type="term" value="F:nucleotide binding"/>
    <property type="evidence" value="ECO:0007669"/>
    <property type="project" value="UniProtKB-KW"/>
</dbReference>
<sequence>MSRTSAASDDPRVRAGTQLLADLRGEIARADAKAAVLVGALGLSAGVPAALLSNRRWSPALLPAPAALLWWAGVASLAVALLALLLAVIPRCLASRWTPGRPLTYFGDVRRAARAGRLPSALADTGRDPGHGLLLALAETSDIALRKHVWIRTGLIAFGSSAVLLPGSLLFT</sequence>